<organism evidence="2">
    <name type="scientific">marine sediment metagenome</name>
    <dbReference type="NCBI Taxonomy" id="412755"/>
    <lineage>
        <taxon>unclassified sequences</taxon>
        <taxon>metagenomes</taxon>
        <taxon>ecological metagenomes</taxon>
    </lineage>
</organism>
<dbReference type="EMBL" id="LAZR01007575">
    <property type="protein sequence ID" value="KKM84384.1"/>
    <property type="molecule type" value="Genomic_DNA"/>
</dbReference>
<evidence type="ECO:0000256" key="1">
    <source>
        <dbReference type="SAM" id="MobiDB-lite"/>
    </source>
</evidence>
<reference evidence="2" key="1">
    <citation type="journal article" date="2015" name="Nature">
        <title>Complex archaea that bridge the gap between prokaryotes and eukaryotes.</title>
        <authorList>
            <person name="Spang A."/>
            <person name="Saw J.H."/>
            <person name="Jorgensen S.L."/>
            <person name="Zaremba-Niedzwiedzka K."/>
            <person name="Martijn J."/>
            <person name="Lind A.E."/>
            <person name="van Eijk R."/>
            <person name="Schleper C."/>
            <person name="Guy L."/>
            <person name="Ettema T.J."/>
        </authorList>
    </citation>
    <scope>NUCLEOTIDE SEQUENCE</scope>
</reference>
<accession>A0A0F9KQD8</accession>
<feature type="region of interest" description="Disordered" evidence="1">
    <location>
        <begin position="1"/>
        <end position="24"/>
    </location>
</feature>
<evidence type="ECO:0000313" key="2">
    <source>
        <dbReference type="EMBL" id="KKM84384.1"/>
    </source>
</evidence>
<protein>
    <submittedName>
        <fullName evidence="2">Uncharacterized protein</fullName>
    </submittedName>
</protein>
<sequence>MARKSASDIAAKWTKNTKAAGDEMRKGIQSVTEAPGLKAAAAVENMRVGINKALDDGTWQDNVASVSLEEWKDKMLRKGVPRVSAGVDAAGPKVVQFHQQLGDHQERINSTLDGMPNITLEDGISRMIAQVEGMSQFKFARK</sequence>
<proteinExistence type="predicted"/>
<gene>
    <name evidence="2" type="ORF">LCGC14_1299770</name>
</gene>
<name>A0A0F9KQD8_9ZZZZ</name>
<dbReference type="AlphaFoldDB" id="A0A0F9KQD8"/>
<comment type="caution">
    <text evidence="2">The sequence shown here is derived from an EMBL/GenBank/DDBJ whole genome shotgun (WGS) entry which is preliminary data.</text>
</comment>